<evidence type="ECO:0000313" key="1">
    <source>
        <dbReference type="EMBL" id="MEJ5898566.1"/>
    </source>
</evidence>
<protein>
    <submittedName>
        <fullName evidence="1">Uncharacterized protein</fullName>
    </submittedName>
</protein>
<dbReference type="EMBL" id="JBBHKQ010000001">
    <property type="protein sequence ID" value="MEJ5898566.1"/>
    <property type="molecule type" value="Genomic_DNA"/>
</dbReference>
<comment type="caution">
    <text evidence="1">The sequence shown here is derived from an EMBL/GenBank/DDBJ whole genome shotgun (WGS) entry which is preliminary data.</text>
</comment>
<evidence type="ECO:0000313" key="2">
    <source>
        <dbReference type="Proteomes" id="UP001362311"/>
    </source>
</evidence>
<sequence>MPTQSSQATAEGMPIDRAQRIKNTAEQLAKSVKAGNVNPDYDFTNHDAIWQCMRLRSGVKLTQEEAVAAFNAAMGIAATEHPEQRIRRLAKEISATLNDVDDYQVIIIYPSAAADYPVQVCLDGEFSDLLQAVVTLRKEQREGAKHA</sequence>
<organism evidence="1 2">
    <name type="scientific">Ochrobactrum teleogrylli</name>
    <dbReference type="NCBI Taxonomy" id="2479765"/>
    <lineage>
        <taxon>Bacteria</taxon>
        <taxon>Pseudomonadati</taxon>
        <taxon>Pseudomonadota</taxon>
        <taxon>Alphaproteobacteria</taxon>
        <taxon>Hyphomicrobiales</taxon>
        <taxon>Brucellaceae</taxon>
        <taxon>Brucella/Ochrobactrum group</taxon>
        <taxon>Ochrobactrum</taxon>
    </lineage>
</organism>
<name>A0ABD5JPH8_9HYPH</name>
<dbReference type="AlphaFoldDB" id="A0ABD5JPH8"/>
<dbReference type="Proteomes" id="UP001362311">
    <property type="component" value="Unassembled WGS sequence"/>
</dbReference>
<gene>
    <name evidence="1" type="ORF">WIX40_00365</name>
</gene>
<dbReference type="RefSeq" id="WP_339437894.1">
    <property type="nucleotide sequence ID" value="NZ_JBBHKQ010000001.1"/>
</dbReference>
<proteinExistence type="predicted"/>
<reference evidence="1 2" key="1">
    <citation type="submission" date="2024-03" db="EMBL/GenBank/DDBJ databases">
        <title>Reference genomes for the five species model microbial community.</title>
        <authorList>
            <person name="Padfield D."/>
        </authorList>
    </citation>
    <scope>NUCLEOTIDE SEQUENCE [LARGE SCALE GENOMIC DNA]</scope>
    <source>
        <strain evidence="1 2">AB1</strain>
    </source>
</reference>
<accession>A0ABD5JPH8</accession>